<keyword evidence="4" id="KW-1185">Reference proteome</keyword>
<comment type="caution">
    <text evidence="3">The sequence shown here is derived from an EMBL/GenBank/DDBJ whole genome shotgun (WGS) entry which is preliminary data.</text>
</comment>
<dbReference type="InterPro" id="IPR050863">
    <property type="entry name" value="CenT-Element_Derived"/>
</dbReference>
<dbReference type="GO" id="GO:0003677">
    <property type="term" value="F:DNA binding"/>
    <property type="evidence" value="ECO:0007669"/>
    <property type="project" value="UniProtKB-KW"/>
</dbReference>
<evidence type="ECO:0000256" key="1">
    <source>
        <dbReference type="ARBA" id="ARBA00023125"/>
    </source>
</evidence>
<organism evidence="3 4">
    <name type="scientific">Trichonephila inaurata madagascariensis</name>
    <dbReference type="NCBI Taxonomy" id="2747483"/>
    <lineage>
        <taxon>Eukaryota</taxon>
        <taxon>Metazoa</taxon>
        <taxon>Ecdysozoa</taxon>
        <taxon>Arthropoda</taxon>
        <taxon>Chelicerata</taxon>
        <taxon>Arachnida</taxon>
        <taxon>Araneae</taxon>
        <taxon>Araneomorphae</taxon>
        <taxon>Entelegynae</taxon>
        <taxon>Araneoidea</taxon>
        <taxon>Nephilidae</taxon>
        <taxon>Trichonephila</taxon>
        <taxon>Trichonephila inaurata</taxon>
    </lineage>
</organism>
<evidence type="ECO:0000313" key="4">
    <source>
        <dbReference type="Proteomes" id="UP000886998"/>
    </source>
</evidence>
<feature type="domain" description="HTH CENPB-type" evidence="2">
    <location>
        <begin position="1"/>
        <end position="38"/>
    </location>
</feature>
<name>A0A8X6KLG5_9ARAC</name>
<evidence type="ECO:0000259" key="2">
    <source>
        <dbReference type="PROSITE" id="PS51253"/>
    </source>
</evidence>
<evidence type="ECO:0000313" key="3">
    <source>
        <dbReference type="EMBL" id="GFS57705.1"/>
    </source>
</evidence>
<dbReference type="PROSITE" id="PS51253">
    <property type="entry name" value="HTH_CENPB"/>
    <property type="match status" value="1"/>
</dbReference>
<proteinExistence type="predicted"/>
<dbReference type="AlphaFoldDB" id="A0A8X6KLG5"/>
<protein>
    <submittedName>
        <fullName evidence="3">Tigger transposable element-derived protein 7</fullName>
    </submittedName>
</protein>
<dbReference type="InterPro" id="IPR006600">
    <property type="entry name" value="HTH_CenpB_DNA-bd_dom"/>
</dbReference>
<dbReference type="PANTHER" id="PTHR19303">
    <property type="entry name" value="TRANSPOSON"/>
    <property type="match status" value="1"/>
</dbReference>
<dbReference type="Gene3D" id="1.10.10.60">
    <property type="entry name" value="Homeodomain-like"/>
    <property type="match status" value="1"/>
</dbReference>
<dbReference type="EMBL" id="BMAV01027275">
    <property type="protein sequence ID" value="GFS57705.1"/>
    <property type="molecule type" value="Genomic_DNA"/>
</dbReference>
<keyword evidence="1" id="KW-0238">DNA-binding</keyword>
<dbReference type="Pfam" id="PF03184">
    <property type="entry name" value="DDE_1"/>
    <property type="match status" value="1"/>
</dbReference>
<dbReference type="InterPro" id="IPR004875">
    <property type="entry name" value="DDE_SF_endonuclease_dom"/>
</dbReference>
<accession>A0A8X6KLG5</accession>
<gene>
    <name evidence="3" type="primary">TIGD7</name>
    <name evidence="3" type="ORF">TNIN_61241</name>
</gene>
<dbReference type="PANTHER" id="PTHR19303:SF73">
    <property type="entry name" value="PROTEIN PDC2"/>
    <property type="match status" value="1"/>
</dbReference>
<dbReference type="OrthoDB" id="125347at2759"/>
<reference evidence="3" key="1">
    <citation type="submission" date="2020-08" db="EMBL/GenBank/DDBJ databases">
        <title>Multicomponent nature underlies the extraordinary mechanical properties of spider dragline silk.</title>
        <authorList>
            <person name="Kono N."/>
            <person name="Nakamura H."/>
            <person name="Mori M."/>
            <person name="Yoshida Y."/>
            <person name="Ohtoshi R."/>
            <person name="Malay A.D."/>
            <person name="Moran D.A.P."/>
            <person name="Tomita M."/>
            <person name="Numata K."/>
            <person name="Arakawa K."/>
        </authorList>
    </citation>
    <scope>NUCLEOTIDE SEQUENCE</scope>
</reference>
<sequence>MCKKALELNEKLGGSADFKASTGWLKKFKPHHGIQELQIEGESLFGDKNSANKFKENILQSVEEKGYSRDDVYNIGETEVNWKALPRKSMASKRKYTAPGFKVSKERVTAMVCANTSGTHSLPLLAIGKSKKPRCFKNVS</sequence>
<dbReference type="Proteomes" id="UP000886998">
    <property type="component" value="Unassembled WGS sequence"/>
</dbReference>
<dbReference type="Pfam" id="PF03221">
    <property type="entry name" value="HTH_Tnp_Tc5"/>
    <property type="match status" value="1"/>
</dbReference>
<dbReference type="GO" id="GO:0005634">
    <property type="term" value="C:nucleus"/>
    <property type="evidence" value="ECO:0007669"/>
    <property type="project" value="TreeGrafter"/>
</dbReference>